<protein>
    <submittedName>
        <fullName evidence="4">Probable short-chain dehydrogenase protein</fullName>
    </submittedName>
</protein>
<evidence type="ECO:0000313" key="5">
    <source>
        <dbReference type="Proteomes" id="UP000000546"/>
    </source>
</evidence>
<dbReference type="PANTHER" id="PTHR42901">
    <property type="entry name" value="ALCOHOL DEHYDROGENASE"/>
    <property type="match status" value="1"/>
</dbReference>
<dbReference type="InterPro" id="IPR002347">
    <property type="entry name" value="SDR_fam"/>
</dbReference>
<dbReference type="Proteomes" id="UP000000546">
    <property type="component" value="Chromosome"/>
</dbReference>
<dbReference type="NCBIfam" id="NF006509">
    <property type="entry name" value="PRK08945.1"/>
    <property type="match status" value="1"/>
</dbReference>
<evidence type="ECO:0000256" key="2">
    <source>
        <dbReference type="ARBA" id="ARBA00023002"/>
    </source>
</evidence>
<dbReference type="PANTHER" id="PTHR42901:SF1">
    <property type="entry name" value="ALCOHOL DEHYDROGENASE"/>
    <property type="match status" value="1"/>
</dbReference>
<evidence type="ECO:0000256" key="1">
    <source>
        <dbReference type="ARBA" id="ARBA00006484"/>
    </source>
</evidence>
<accession>Q4FVG1</accession>
<proteinExistence type="inferred from homology"/>
<dbReference type="InterPro" id="IPR036291">
    <property type="entry name" value="NAD(P)-bd_dom_sf"/>
</dbReference>
<reference evidence="4 5" key="1">
    <citation type="journal article" date="2010" name="Appl. Environ. Microbiol.">
        <title>The genome sequence of Psychrobacter arcticus 273-4, a psychroactive Siberian permafrost bacterium, reveals mechanisms for adaptation to low-temperature growth.</title>
        <authorList>
            <person name="Ayala-del-Rio H.L."/>
            <person name="Chain P.S."/>
            <person name="Grzymski J.J."/>
            <person name="Ponder M.A."/>
            <person name="Ivanova N."/>
            <person name="Bergholz P.W."/>
            <person name="Di Bartolo G."/>
            <person name="Hauser L."/>
            <person name="Land M."/>
            <person name="Bakermans C."/>
            <person name="Rodrigues D."/>
            <person name="Klappenbach J."/>
            <person name="Zarka D."/>
            <person name="Larimer F."/>
            <person name="Richardson P."/>
            <person name="Murray A."/>
            <person name="Thomashow M."/>
            <person name="Tiedje J.M."/>
        </authorList>
    </citation>
    <scope>NUCLEOTIDE SEQUENCE [LARGE SCALE GENOMIC DNA]</scope>
    <source>
        <strain evidence="5">DSM 17307 / VKM B-2377 / 273-4</strain>
    </source>
</reference>
<dbReference type="PRINTS" id="PR00081">
    <property type="entry name" value="GDHRDH"/>
</dbReference>
<gene>
    <name evidence="4" type="ordered locus">Psyc_0123</name>
</gene>
<comment type="similarity">
    <text evidence="1">Belongs to the short-chain dehydrogenases/reductases (SDR) family.</text>
</comment>
<keyword evidence="5" id="KW-1185">Reference proteome</keyword>
<dbReference type="OrthoDB" id="9790785at2"/>
<dbReference type="AlphaFoldDB" id="Q4FVG1"/>
<name>Q4FVG1_PSYA2</name>
<dbReference type="Gene3D" id="3.40.50.720">
    <property type="entry name" value="NAD(P)-binding Rossmann-like Domain"/>
    <property type="match status" value="1"/>
</dbReference>
<organism evidence="4 5">
    <name type="scientific">Psychrobacter arcticus (strain DSM 17307 / VKM B-2377 / 273-4)</name>
    <dbReference type="NCBI Taxonomy" id="259536"/>
    <lineage>
        <taxon>Bacteria</taxon>
        <taxon>Pseudomonadati</taxon>
        <taxon>Pseudomonadota</taxon>
        <taxon>Gammaproteobacteria</taxon>
        <taxon>Moraxellales</taxon>
        <taxon>Moraxellaceae</taxon>
        <taxon>Psychrobacter</taxon>
    </lineage>
</organism>
<dbReference type="GO" id="GO:0016491">
    <property type="term" value="F:oxidoreductase activity"/>
    <property type="evidence" value="ECO:0007669"/>
    <property type="project" value="UniProtKB-KW"/>
</dbReference>
<dbReference type="InterPro" id="IPR057326">
    <property type="entry name" value="KR_dom"/>
</dbReference>
<feature type="domain" description="Ketoreductase" evidence="3">
    <location>
        <begin position="60"/>
        <end position="225"/>
    </location>
</feature>
<dbReference type="HOGENOM" id="CLU_010194_2_10_6"/>
<dbReference type="STRING" id="259536.Psyc_0123"/>
<dbReference type="SMART" id="SM00822">
    <property type="entry name" value="PKS_KR"/>
    <property type="match status" value="1"/>
</dbReference>
<keyword evidence="2" id="KW-0560">Oxidoreductase</keyword>
<evidence type="ECO:0000313" key="4">
    <source>
        <dbReference type="EMBL" id="AAZ17997.1"/>
    </source>
</evidence>
<sequence>MSDNINPLVNQSENHLADNVADNVANNLESHQTDLQAPMPVWTHDDIRDFVPPENCLDGKTILVTGAGDGIGRVAALTYARYGATVLLLGRTSSKLEYVYDEIESFGGKQPAMLPMNLEGATYAEMQKLENLIHREVGQLDGILHNAGMLGPLTPLEMYDVDMFAQVMKINFTSTFMLTQALLPLLKDAPQGSIVFTSSSVGTHPRAFWGAYALSKQAVEGMSDIFTQETQNTTNLRFNCINPGGTRTNMRAHAYPGENPMSLKTPEDIMAGYVCLMSDESIGVRGQVVELQPKD</sequence>
<dbReference type="Pfam" id="PF00106">
    <property type="entry name" value="adh_short"/>
    <property type="match status" value="1"/>
</dbReference>
<dbReference type="KEGG" id="par:Psyc_0123"/>
<evidence type="ECO:0000259" key="3">
    <source>
        <dbReference type="SMART" id="SM00822"/>
    </source>
</evidence>
<dbReference type="SUPFAM" id="SSF51735">
    <property type="entry name" value="NAD(P)-binding Rossmann-fold domains"/>
    <property type="match status" value="1"/>
</dbReference>
<dbReference type="EMBL" id="CP000082">
    <property type="protein sequence ID" value="AAZ17997.1"/>
    <property type="molecule type" value="Genomic_DNA"/>
</dbReference>
<dbReference type="eggNOG" id="COG1028">
    <property type="taxonomic scope" value="Bacteria"/>
</dbReference>